<feature type="compositionally biased region" description="Basic and acidic residues" evidence="1">
    <location>
        <begin position="75"/>
        <end position="93"/>
    </location>
</feature>
<comment type="caution">
    <text evidence="3">The sequence shown here is derived from an EMBL/GenBank/DDBJ whole genome shotgun (WGS) entry which is preliminary data.</text>
</comment>
<feature type="compositionally biased region" description="Low complexity" evidence="1">
    <location>
        <begin position="915"/>
        <end position="931"/>
    </location>
</feature>
<accession>A0A9W4XEQ6</accession>
<feature type="compositionally biased region" description="Polar residues" evidence="1">
    <location>
        <begin position="49"/>
        <end position="64"/>
    </location>
</feature>
<sequence length="1180" mass="132343">MPPLGRIRRRLLPDGHEHGRSSLSYEAGKKEEAKEELPPQMGDVDSSPEDFSSSAMRNSDGPETQKSDFIGTDIDDGKFQRDSSHTSSDRDQDLAAGHTVYTDSGYREDIEADAIGISSLVTPSLESTYMGSSINLIQLYTSELADEIYKIVLSVNLDDDIMERICATLPVLLKAFGLRIGCNARTQMHRDVMFFIVKHRHDVVAQFREKCALHIENTRQDIGQQTEKMPLEDILSRWSQTMTSPEETDHPLDDEQLNEASTGDLLGPNLYDVVDEDESDEMDSSALYAYRDFITKSPAYIWLERSLRKECLLVPAEPNHMKAIGKKITSCLPLQRKISRRRSSQVYKMLFQVEWDSESTTLEENQEYSEKLNQPFGTVMTLINYQFMVLTGSAENAQSQTVIGYLSQTWPSTGKHTMRLVEDALLHNQGKKTTCTLPDSTTLVAWLWQSKLMVEVVGIEYSIVEIGEQLAWLAAALRKSSNDHRVTYCIPIVENQTGLRSPSAMIDTTTNANENPHGTTYGHDASSLRIESYSQETPHMEISQEVVCKISATVEDGGEHLNCSDDQCWHNFFKNQVIVKGYPILRESKTTTMKYSTIRTESVSSRSTTESTIFDDDDNDDGNSTIHSIDTELSERTSHKSHRPRSPQAVAASDRSSFVHHAAHMDIVDAVVNPSSQPNVKSVQDSSVSVEAMRVSQLIANKATLQKPNTRYYISYTRALGPPLSDLCKRFIECIAGSPLSWYPLDDPEVELKAGLTRVYSKSFGGGKRFYDDIPTSLAEALFPRLVHAHEDEPKSKRWVIQRRDIVLLDTTLIRLLNTHFASSGVGKSMVKVLEHVDSLQNDASLGGGGTHAAKTHGGNDQKHNAGSPPKSSNGMKSTNNPTNPSSGRESSSGHPDPQGSGNLQSANNSGQDPSNIANSINNNSTSSSAGDENESNDSDEEEDQNNPQTHPVIFLCADIGPNESVVRTIDLHNTNETITDKVLCRELRNAYNALRSQTWWRRWFRWKRVTGIKFYRFKSFLHSSLRNRHYIDIHRDHERYPCKSDPEYTEYTFQPRPWPCDSQYPGGEVCFFFHNPSECGTSSILKETLPVRTTGPIKTRCRAFGIYVEERYSFWALVVLALAMVIFTLGVTMWFVPEWLRDHPGDLQNATVPVMLAVSVVSIFSNLLVSLFVVRMSSS</sequence>
<keyword evidence="2" id="KW-0812">Transmembrane</keyword>
<feature type="compositionally biased region" description="Basic residues" evidence="1">
    <location>
        <begin position="1"/>
        <end position="10"/>
    </location>
</feature>
<keyword evidence="2" id="KW-0472">Membrane</keyword>
<keyword evidence="2" id="KW-1133">Transmembrane helix</keyword>
<evidence type="ECO:0000256" key="1">
    <source>
        <dbReference type="SAM" id="MobiDB-lite"/>
    </source>
</evidence>
<name>A0A9W4XEQ6_9PLEO</name>
<evidence type="ECO:0000313" key="4">
    <source>
        <dbReference type="Proteomes" id="UP001152607"/>
    </source>
</evidence>
<feature type="transmembrane region" description="Helical" evidence="2">
    <location>
        <begin position="1156"/>
        <end position="1175"/>
    </location>
</feature>
<feature type="compositionally biased region" description="Basic and acidic residues" evidence="1">
    <location>
        <begin position="629"/>
        <end position="638"/>
    </location>
</feature>
<feature type="region of interest" description="Disordered" evidence="1">
    <location>
        <begin position="601"/>
        <end position="655"/>
    </location>
</feature>
<protein>
    <submittedName>
        <fullName evidence="3">Uncharacterized protein</fullName>
    </submittedName>
</protein>
<proteinExistence type="predicted"/>
<feature type="compositionally biased region" description="Low complexity" evidence="1">
    <location>
        <begin position="601"/>
        <end position="612"/>
    </location>
</feature>
<feature type="compositionally biased region" description="Basic and acidic residues" evidence="1">
    <location>
        <begin position="27"/>
        <end position="37"/>
    </location>
</feature>
<feature type="transmembrane region" description="Helical" evidence="2">
    <location>
        <begin position="1113"/>
        <end position="1136"/>
    </location>
</feature>
<feature type="region of interest" description="Disordered" evidence="1">
    <location>
        <begin position="844"/>
        <end position="948"/>
    </location>
</feature>
<dbReference type="OrthoDB" id="5154214at2759"/>
<keyword evidence="4" id="KW-1185">Reference proteome</keyword>
<evidence type="ECO:0000256" key="2">
    <source>
        <dbReference type="SAM" id="Phobius"/>
    </source>
</evidence>
<dbReference type="EMBL" id="CAOQHR010000001">
    <property type="protein sequence ID" value="CAI6282786.1"/>
    <property type="molecule type" value="Genomic_DNA"/>
</dbReference>
<feature type="compositionally biased region" description="Polar residues" evidence="1">
    <location>
        <begin position="870"/>
        <end position="914"/>
    </location>
</feature>
<dbReference type="AlphaFoldDB" id="A0A9W4XEQ6"/>
<gene>
    <name evidence="3" type="ORF">PDIGIT_LOCUS2180</name>
</gene>
<dbReference type="Proteomes" id="UP001152607">
    <property type="component" value="Unassembled WGS sequence"/>
</dbReference>
<feature type="compositionally biased region" description="Basic and acidic residues" evidence="1">
    <location>
        <begin position="11"/>
        <end position="20"/>
    </location>
</feature>
<feature type="region of interest" description="Disordered" evidence="1">
    <location>
        <begin position="1"/>
        <end position="96"/>
    </location>
</feature>
<reference evidence="3" key="1">
    <citation type="submission" date="2023-01" db="EMBL/GenBank/DDBJ databases">
        <authorList>
            <person name="Van Ghelder C."/>
            <person name="Rancurel C."/>
        </authorList>
    </citation>
    <scope>NUCLEOTIDE SEQUENCE</scope>
    <source>
        <strain evidence="3">CNCM I-4278</strain>
    </source>
</reference>
<evidence type="ECO:0000313" key="3">
    <source>
        <dbReference type="EMBL" id="CAI6282786.1"/>
    </source>
</evidence>
<organism evidence="3 4">
    <name type="scientific">Periconia digitata</name>
    <dbReference type="NCBI Taxonomy" id="1303443"/>
    <lineage>
        <taxon>Eukaryota</taxon>
        <taxon>Fungi</taxon>
        <taxon>Dikarya</taxon>
        <taxon>Ascomycota</taxon>
        <taxon>Pezizomycotina</taxon>
        <taxon>Dothideomycetes</taxon>
        <taxon>Pleosporomycetidae</taxon>
        <taxon>Pleosporales</taxon>
        <taxon>Massarineae</taxon>
        <taxon>Periconiaceae</taxon>
        <taxon>Periconia</taxon>
    </lineage>
</organism>
<feature type="compositionally biased region" description="Acidic residues" evidence="1">
    <location>
        <begin position="932"/>
        <end position="945"/>
    </location>
</feature>